<dbReference type="SUPFAM" id="SSF55961">
    <property type="entry name" value="Bet v1-like"/>
    <property type="match status" value="1"/>
</dbReference>
<organism evidence="1">
    <name type="scientific">mine drainage metagenome</name>
    <dbReference type="NCBI Taxonomy" id="410659"/>
    <lineage>
        <taxon>unclassified sequences</taxon>
        <taxon>metagenomes</taxon>
        <taxon>ecological metagenomes</taxon>
    </lineage>
</organism>
<dbReference type="AlphaFoldDB" id="E6PC15"/>
<dbReference type="InterPro" id="IPR023393">
    <property type="entry name" value="START-like_dom_sf"/>
</dbReference>
<dbReference type="EMBL" id="CABL01000001">
    <property type="protein sequence ID" value="CBH73998.1"/>
    <property type="molecule type" value="Genomic_DNA"/>
</dbReference>
<proteinExistence type="predicted"/>
<dbReference type="Gene3D" id="3.30.530.20">
    <property type="match status" value="1"/>
</dbReference>
<accession>E6PC15</accession>
<gene>
    <name evidence="1" type="ORF">CARN1_1885</name>
</gene>
<evidence type="ECO:0008006" key="2">
    <source>
        <dbReference type="Google" id="ProtNLM"/>
    </source>
</evidence>
<evidence type="ECO:0000313" key="1">
    <source>
        <dbReference type="EMBL" id="CBH73998.1"/>
    </source>
</evidence>
<comment type="caution">
    <text evidence="1">The sequence shown here is derived from an EMBL/GenBank/DDBJ whole genome shotgun (WGS) entry which is preliminary data.</text>
</comment>
<reference evidence="1" key="1">
    <citation type="submission" date="2009-10" db="EMBL/GenBank/DDBJ databases">
        <title>Diversity of trophic interactions inside an arsenic-rich microbial ecosystem.</title>
        <authorList>
            <person name="Bertin P.N."/>
            <person name="Heinrich-Salmeron A."/>
            <person name="Pelletier E."/>
            <person name="Goulhen-Chollet F."/>
            <person name="Arsene-Ploetze F."/>
            <person name="Gallien S."/>
            <person name="Calteau A."/>
            <person name="Vallenet D."/>
            <person name="Casiot C."/>
            <person name="Chane-Woon-Ming B."/>
            <person name="Giloteaux L."/>
            <person name="Barakat M."/>
            <person name="Bonnefoy V."/>
            <person name="Bruneel O."/>
            <person name="Chandler M."/>
            <person name="Cleiss J."/>
            <person name="Duran R."/>
            <person name="Elbaz-Poulichet F."/>
            <person name="Fonknechten N."/>
            <person name="Lauga B."/>
            <person name="Mornico D."/>
            <person name="Ortet P."/>
            <person name="Schaeffer C."/>
            <person name="Siguier P."/>
            <person name="Alexander Thil Smith A."/>
            <person name="Van Dorsselaer A."/>
            <person name="Weissenbach J."/>
            <person name="Medigue C."/>
            <person name="Le Paslier D."/>
        </authorList>
    </citation>
    <scope>NUCLEOTIDE SEQUENCE</scope>
</reference>
<sequence>MDVYRSEDLPRGCAHFEAAVDLPAIPEEAFALLCAVEKWPAWLPLVRSAERQGEAPLAVGDEVLLRLGEPRDEEQLFEVRRLVGNYCLTLVGAYSTRRRIDFRLERQSNRARLRMAWLYPTYHGAMGSAVDRLLRGRAVAGMLERATMQFRGLLEASLVA</sequence>
<name>E6PC15_9ZZZZ</name>
<protein>
    <recommendedName>
        <fullName evidence="2">Polyketide cyclase / dehydrase and lipid transport</fullName>
    </recommendedName>
</protein>